<keyword evidence="2" id="KW-0378">Hydrolase</keyword>
<feature type="compositionally biased region" description="Low complexity" evidence="6">
    <location>
        <begin position="1"/>
        <end position="18"/>
    </location>
</feature>
<dbReference type="PROSITE" id="PS51746">
    <property type="entry name" value="PPM_2"/>
    <property type="match status" value="1"/>
</dbReference>
<gene>
    <name evidence="7" type="ORF">TRIUR3_31297</name>
</gene>
<dbReference type="CDD" id="cd00143">
    <property type="entry name" value="PP2Cc"/>
    <property type="match status" value="1"/>
</dbReference>
<dbReference type="EC" id="3.1.3.16" evidence="1"/>
<dbReference type="InterPro" id="IPR015655">
    <property type="entry name" value="PP2C"/>
</dbReference>
<sequence length="518" mass="56673">MGNCAARGDTAVTAAGAAGEDGKRRRRRWKAPREDQLGTVPGRIFSNDGRSRTASVFTQQGRKGINQDAMLIWDGTDLYMANIGDSRAVLGSRDAAAGGMAAVQLTVDLKPDVPSEAERIKKCRGRVFALQDEPEVPRVWLPFDDAPGLAMARAFGDFCLKDYGVISVPDFFHWPLTDKDQFVILASDGVWDVLSNQEAVDIVSSSPSRSKAARTLVEAANREWKTKYPTSRTDDCAVVCLYLDGKMDHERDSTASMDNISIEDDSVADPNEAQEQQEPALTRNFTVRTVPGSAQEKALAGADAKVSGGADDHNWSGLDGVTRVNSLVQLPRFSEEKAEYNVAGDNDAVCEKIIAAITFVFKGIAEEGATGRAWSEFVIRSGIHVREAKATEYVKVIVGRVCHGEGSEGYEGQRHARAASSRSYGAKIHQRGAPGWAQPIRARPLLAHPDVVGPPSAEVCRTVANFPQVDSLSIRRRRRMKMVSFKQPCNQITKSLLCPQHTQYNGKLYRCTSSAKRW</sequence>
<evidence type="ECO:0000313" key="7">
    <source>
        <dbReference type="EMBL" id="EMS50974.1"/>
    </source>
</evidence>
<dbReference type="Gene3D" id="3.60.40.10">
    <property type="entry name" value="PPM-type phosphatase domain"/>
    <property type="match status" value="1"/>
</dbReference>
<dbReference type="STRING" id="4572.M7ZS90"/>
<evidence type="ECO:0000256" key="1">
    <source>
        <dbReference type="ARBA" id="ARBA00013081"/>
    </source>
</evidence>
<dbReference type="InterPro" id="IPR001932">
    <property type="entry name" value="PPM-type_phosphatase-like_dom"/>
</dbReference>
<comment type="catalytic activity">
    <reaction evidence="5">
        <text>O-phospho-L-threonyl-[protein] + H2O = L-threonyl-[protein] + phosphate</text>
        <dbReference type="Rhea" id="RHEA:47004"/>
        <dbReference type="Rhea" id="RHEA-COMP:11060"/>
        <dbReference type="Rhea" id="RHEA-COMP:11605"/>
        <dbReference type="ChEBI" id="CHEBI:15377"/>
        <dbReference type="ChEBI" id="CHEBI:30013"/>
        <dbReference type="ChEBI" id="CHEBI:43474"/>
        <dbReference type="ChEBI" id="CHEBI:61977"/>
        <dbReference type="EC" id="3.1.3.16"/>
    </reaction>
</comment>
<evidence type="ECO:0000256" key="4">
    <source>
        <dbReference type="ARBA" id="ARBA00047761"/>
    </source>
</evidence>
<proteinExistence type="predicted"/>
<evidence type="ECO:0000256" key="2">
    <source>
        <dbReference type="ARBA" id="ARBA00022801"/>
    </source>
</evidence>
<dbReference type="InterPro" id="IPR036457">
    <property type="entry name" value="PPM-type-like_dom_sf"/>
</dbReference>
<dbReference type="SMART" id="SM00332">
    <property type="entry name" value="PP2Cc"/>
    <property type="match status" value="1"/>
</dbReference>
<protein>
    <recommendedName>
        <fullName evidence="1">protein-serine/threonine phosphatase</fullName>
        <ecNumber evidence="1">3.1.3.16</ecNumber>
    </recommendedName>
</protein>
<dbReference type="eggNOG" id="KOG0698">
    <property type="taxonomic scope" value="Eukaryota"/>
</dbReference>
<name>M7ZS90_TRIUA</name>
<evidence type="ECO:0000256" key="5">
    <source>
        <dbReference type="ARBA" id="ARBA00048336"/>
    </source>
</evidence>
<feature type="region of interest" description="Disordered" evidence="6">
    <location>
        <begin position="1"/>
        <end position="38"/>
    </location>
</feature>
<evidence type="ECO:0000256" key="6">
    <source>
        <dbReference type="SAM" id="MobiDB-lite"/>
    </source>
</evidence>
<reference evidence="7" key="1">
    <citation type="journal article" date="2013" name="Nature">
        <title>Draft genome of the wheat A-genome progenitor Triticum urartu.</title>
        <authorList>
            <person name="Ling H.Q."/>
            <person name="Zhao S."/>
            <person name="Liu D."/>
            <person name="Wang J."/>
            <person name="Sun H."/>
            <person name="Zhang C."/>
            <person name="Fan H."/>
            <person name="Li D."/>
            <person name="Dong L."/>
            <person name="Tao Y."/>
            <person name="Gao C."/>
            <person name="Wu H."/>
            <person name="Li Y."/>
            <person name="Cui Y."/>
            <person name="Guo X."/>
            <person name="Zheng S."/>
            <person name="Wang B."/>
            <person name="Yu K."/>
            <person name="Liang Q."/>
            <person name="Yang W."/>
            <person name="Lou X."/>
            <person name="Chen J."/>
            <person name="Feng M."/>
            <person name="Jian J."/>
            <person name="Zhang X."/>
            <person name="Luo G."/>
            <person name="Jiang Y."/>
            <person name="Liu J."/>
            <person name="Wang Z."/>
            <person name="Sha Y."/>
            <person name="Zhang B."/>
            <person name="Wu H."/>
            <person name="Tang D."/>
            <person name="Shen Q."/>
            <person name="Xue P."/>
            <person name="Zou S."/>
            <person name="Wang X."/>
            <person name="Liu X."/>
            <person name="Wang F."/>
            <person name="Yang Y."/>
            <person name="An X."/>
            <person name="Dong Z."/>
            <person name="Zhang K."/>
            <person name="Zhang X."/>
            <person name="Luo M.C."/>
            <person name="Dvorak J."/>
            <person name="Tong Y."/>
            <person name="Wang J."/>
            <person name="Yang H."/>
            <person name="Li Z."/>
            <person name="Wang D."/>
            <person name="Zhang A."/>
            <person name="Wang J."/>
        </authorList>
    </citation>
    <scope>NUCLEOTIDE SEQUENCE</scope>
</reference>
<organism evidence="7">
    <name type="scientific">Triticum urartu</name>
    <name type="common">Red wild einkorn</name>
    <name type="synonym">Crithodium urartu</name>
    <dbReference type="NCBI Taxonomy" id="4572"/>
    <lineage>
        <taxon>Eukaryota</taxon>
        <taxon>Viridiplantae</taxon>
        <taxon>Streptophyta</taxon>
        <taxon>Embryophyta</taxon>
        <taxon>Tracheophyta</taxon>
        <taxon>Spermatophyta</taxon>
        <taxon>Magnoliopsida</taxon>
        <taxon>Liliopsida</taxon>
        <taxon>Poales</taxon>
        <taxon>Poaceae</taxon>
        <taxon>BOP clade</taxon>
        <taxon>Pooideae</taxon>
        <taxon>Triticodae</taxon>
        <taxon>Triticeae</taxon>
        <taxon>Triticinae</taxon>
        <taxon>Triticum</taxon>
    </lineage>
</organism>
<comment type="catalytic activity">
    <reaction evidence="4">
        <text>O-phospho-L-seryl-[protein] + H2O = L-seryl-[protein] + phosphate</text>
        <dbReference type="Rhea" id="RHEA:20629"/>
        <dbReference type="Rhea" id="RHEA-COMP:9863"/>
        <dbReference type="Rhea" id="RHEA-COMP:11604"/>
        <dbReference type="ChEBI" id="CHEBI:15377"/>
        <dbReference type="ChEBI" id="CHEBI:29999"/>
        <dbReference type="ChEBI" id="CHEBI:43474"/>
        <dbReference type="ChEBI" id="CHEBI:83421"/>
        <dbReference type="EC" id="3.1.3.16"/>
    </reaction>
</comment>
<evidence type="ECO:0000256" key="3">
    <source>
        <dbReference type="ARBA" id="ARBA00022912"/>
    </source>
</evidence>
<accession>M7ZS90</accession>
<dbReference type="GO" id="GO:0004722">
    <property type="term" value="F:protein serine/threonine phosphatase activity"/>
    <property type="evidence" value="ECO:0007669"/>
    <property type="project" value="UniProtKB-EC"/>
</dbReference>
<dbReference type="SUPFAM" id="SSF81606">
    <property type="entry name" value="PP2C-like"/>
    <property type="match status" value="1"/>
</dbReference>
<dbReference type="AlphaFoldDB" id="M7ZS90"/>
<dbReference type="PANTHER" id="PTHR47992">
    <property type="entry name" value="PROTEIN PHOSPHATASE"/>
    <property type="match status" value="1"/>
</dbReference>
<dbReference type="Pfam" id="PF00481">
    <property type="entry name" value="PP2C"/>
    <property type="match status" value="1"/>
</dbReference>
<keyword evidence="3" id="KW-0904">Protein phosphatase</keyword>
<dbReference type="EMBL" id="KD225573">
    <property type="protein sequence ID" value="EMS50974.1"/>
    <property type="molecule type" value="Genomic_DNA"/>
</dbReference>